<sequence>MRSMLLALGLCFLSISSLVQPTSAKTLDIDPVAQQTPEWCWAAASQMVLSYYNAPNLNPGGNFQCGVVGAQGGMCSYNCGMCLGAGGTTQRIAAVIQAYLMAAQMMTGFNDPGLHISTTGVLSPQEIIDMIDNDAPIIAGISPGSIPYPPGLGFSQHAVVVVGYTGTANALNVILNDPYPYPPYAVPYLQAGGQALQPGRYRIPYGLFLSVFHYGNSILFN</sequence>
<feature type="domain" description="Peptidase C39-like" evidence="2">
    <location>
        <begin position="27"/>
        <end position="179"/>
    </location>
</feature>
<feature type="signal peptide" evidence="1">
    <location>
        <begin position="1"/>
        <end position="19"/>
    </location>
</feature>
<dbReference type="RefSeq" id="WP_170920890.1">
    <property type="nucleotide sequence ID" value="NZ_FUWJ01000002.1"/>
</dbReference>
<keyword evidence="1" id="KW-0732">Signal</keyword>
<evidence type="ECO:0000256" key="1">
    <source>
        <dbReference type="SAM" id="SignalP"/>
    </source>
</evidence>
<organism evidence="3 4">
    <name type="scientific">Enhydrobacter aerosaccus</name>
    <dbReference type="NCBI Taxonomy" id="225324"/>
    <lineage>
        <taxon>Bacteria</taxon>
        <taxon>Pseudomonadati</taxon>
        <taxon>Pseudomonadota</taxon>
        <taxon>Alphaproteobacteria</taxon>
        <taxon>Hyphomicrobiales</taxon>
        <taxon>Enhydrobacter</taxon>
    </lineage>
</organism>
<dbReference type="EMBL" id="FUWJ01000002">
    <property type="protein sequence ID" value="SJZ76447.1"/>
    <property type="molecule type" value="Genomic_DNA"/>
</dbReference>
<evidence type="ECO:0000259" key="2">
    <source>
        <dbReference type="Pfam" id="PF13529"/>
    </source>
</evidence>
<dbReference type="InterPro" id="IPR039564">
    <property type="entry name" value="Peptidase_C39-like"/>
</dbReference>
<dbReference type="Proteomes" id="UP000190092">
    <property type="component" value="Unassembled WGS sequence"/>
</dbReference>
<protein>
    <submittedName>
        <fullName evidence="3">Peptidase_C39 like family protein</fullName>
    </submittedName>
</protein>
<feature type="chain" id="PRO_5010533728" evidence="1">
    <location>
        <begin position="20"/>
        <end position="221"/>
    </location>
</feature>
<proteinExistence type="predicted"/>
<evidence type="ECO:0000313" key="4">
    <source>
        <dbReference type="Proteomes" id="UP000190092"/>
    </source>
</evidence>
<accession>A0A1T4NBN9</accession>
<gene>
    <name evidence="3" type="ORF">SAMN02745126_02202</name>
</gene>
<evidence type="ECO:0000313" key="3">
    <source>
        <dbReference type="EMBL" id="SJZ76447.1"/>
    </source>
</evidence>
<name>A0A1T4NBN9_9HYPH</name>
<reference evidence="4" key="1">
    <citation type="submission" date="2017-02" db="EMBL/GenBank/DDBJ databases">
        <authorList>
            <person name="Varghese N."/>
            <person name="Submissions S."/>
        </authorList>
    </citation>
    <scope>NUCLEOTIDE SEQUENCE [LARGE SCALE GENOMIC DNA]</scope>
    <source>
        <strain evidence="4">ATCC 27094</strain>
    </source>
</reference>
<dbReference type="STRING" id="225324.SAMN02745126_02202"/>
<dbReference type="AlphaFoldDB" id="A0A1T4NBN9"/>
<dbReference type="Pfam" id="PF13529">
    <property type="entry name" value="Peptidase_C39_2"/>
    <property type="match status" value="1"/>
</dbReference>
<dbReference type="Gene3D" id="3.90.70.10">
    <property type="entry name" value="Cysteine proteinases"/>
    <property type="match status" value="1"/>
</dbReference>
<keyword evidence="4" id="KW-1185">Reference proteome</keyword>